<dbReference type="InterPro" id="IPR028098">
    <property type="entry name" value="Glyco_trans_4-like_N"/>
</dbReference>
<evidence type="ECO:0000259" key="2">
    <source>
        <dbReference type="Pfam" id="PF13439"/>
    </source>
</evidence>
<dbReference type="AlphaFoldDB" id="A0A108TDW9"/>
<dbReference type="Pfam" id="PF00534">
    <property type="entry name" value="Glycos_transf_1"/>
    <property type="match status" value="1"/>
</dbReference>
<gene>
    <name evidence="3" type="ORF">F2Y81_18695</name>
</gene>
<evidence type="ECO:0000259" key="1">
    <source>
        <dbReference type="Pfam" id="PF00534"/>
    </source>
</evidence>
<organism evidence="3 4">
    <name type="scientific">Bacteroides cellulosilyticus</name>
    <dbReference type="NCBI Taxonomy" id="246787"/>
    <lineage>
        <taxon>Bacteria</taxon>
        <taxon>Pseudomonadati</taxon>
        <taxon>Bacteroidota</taxon>
        <taxon>Bacteroidia</taxon>
        <taxon>Bacteroidales</taxon>
        <taxon>Bacteroidaceae</taxon>
        <taxon>Bacteroides</taxon>
    </lineage>
</organism>
<dbReference type="Pfam" id="PF13439">
    <property type="entry name" value="Glyco_transf_4"/>
    <property type="match status" value="1"/>
</dbReference>
<dbReference type="PANTHER" id="PTHR12526:SF630">
    <property type="entry name" value="GLYCOSYLTRANSFERASE"/>
    <property type="match status" value="1"/>
</dbReference>
<dbReference type="EMBL" id="VVYV01000035">
    <property type="protein sequence ID" value="KAA5415160.1"/>
    <property type="molecule type" value="Genomic_DNA"/>
</dbReference>
<dbReference type="RefSeq" id="WP_007216823.1">
    <property type="nucleotide sequence ID" value="NZ_CABMLT010000007.1"/>
</dbReference>
<dbReference type="PANTHER" id="PTHR12526">
    <property type="entry name" value="GLYCOSYLTRANSFERASE"/>
    <property type="match status" value="1"/>
</dbReference>
<sequence length="389" mass="44908">MDKKEGRVLFFHAEFPSGGGERVTRDIARGIHSYGYEVYVVTCWKKEGPSPEVTLLELPDKKVNTQKNAEAIIDVIQSLSIDIFVLPGFLWNYLGFVQKQVLCKFVYILHNIPLWEVIAKRERRKRTQGSVLKMLEWYLIAYPKFVWLKSYDKFYIKQYREVYDLVDAYVVLCDGYKTELEQILKLPKQNKISVIHNSERIIEDLNLDRKKKQIVFVGNMTYENKRVDRLLDIWGMIFERVPDWELILVGGGQEKENLQKQSVHMGLKRVVFAGGTSNVQPYYDDASVFCLTSTFEGWPLCLSEAQANGVVPIAFNCCAGIEEMLSPSGVNGILISPFDMHEFADALYQLLISPELLDKMRHNVILKSYNYSLDKIGKQWGDLFESLKS</sequence>
<dbReference type="Gene3D" id="3.40.50.2000">
    <property type="entry name" value="Glycogen Phosphorylase B"/>
    <property type="match status" value="2"/>
</dbReference>
<comment type="caution">
    <text evidence="3">The sequence shown here is derived from an EMBL/GenBank/DDBJ whole genome shotgun (WGS) entry which is preliminary data.</text>
</comment>
<name>A0A108TDW9_9BACE</name>
<accession>A0A108TDW9</accession>
<evidence type="ECO:0000313" key="4">
    <source>
        <dbReference type="Proteomes" id="UP000448877"/>
    </source>
</evidence>
<dbReference type="GO" id="GO:0016757">
    <property type="term" value="F:glycosyltransferase activity"/>
    <property type="evidence" value="ECO:0007669"/>
    <property type="project" value="InterPro"/>
</dbReference>
<feature type="domain" description="Glycosyl transferase family 1" evidence="1">
    <location>
        <begin position="199"/>
        <end position="363"/>
    </location>
</feature>
<dbReference type="SUPFAM" id="SSF53756">
    <property type="entry name" value="UDP-Glycosyltransferase/glycogen phosphorylase"/>
    <property type="match status" value="1"/>
</dbReference>
<dbReference type="InterPro" id="IPR001296">
    <property type="entry name" value="Glyco_trans_1"/>
</dbReference>
<proteinExistence type="predicted"/>
<keyword evidence="3" id="KW-0808">Transferase</keyword>
<dbReference type="Proteomes" id="UP000448877">
    <property type="component" value="Unassembled WGS sequence"/>
</dbReference>
<protein>
    <submittedName>
        <fullName evidence="3">Glycosyltransferase family 4 protein</fullName>
    </submittedName>
</protein>
<reference evidence="3 4" key="1">
    <citation type="journal article" date="2019" name="Nat. Med.">
        <title>A library of human gut bacterial isolates paired with longitudinal multiomics data enables mechanistic microbiome research.</title>
        <authorList>
            <person name="Poyet M."/>
            <person name="Groussin M."/>
            <person name="Gibbons S.M."/>
            <person name="Avila-Pacheco J."/>
            <person name="Jiang X."/>
            <person name="Kearney S.M."/>
            <person name="Perrotta A.R."/>
            <person name="Berdy B."/>
            <person name="Zhao S."/>
            <person name="Lieberman T.D."/>
            <person name="Swanson P.K."/>
            <person name="Smith M."/>
            <person name="Roesemann S."/>
            <person name="Alexander J.E."/>
            <person name="Rich S.A."/>
            <person name="Livny J."/>
            <person name="Vlamakis H."/>
            <person name="Clish C."/>
            <person name="Bullock K."/>
            <person name="Deik A."/>
            <person name="Scott J."/>
            <person name="Pierce K.A."/>
            <person name="Xavier R.J."/>
            <person name="Alm E.J."/>
        </authorList>
    </citation>
    <scope>NUCLEOTIDE SEQUENCE [LARGE SCALE GENOMIC DNA]</scope>
    <source>
        <strain evidence="3 4">BIOML-A6</strain>
    </source>
</reference>
<evidence type="ECO:0000313" key="3">
    <source>
        <dbReference type="EMBL" id="KAA5415160.1"/>
    </source>
</evidence>
<feature type="domain" description="Glycosyltransferase subfamily 4-like N-terminal" evidence="2">
    <location>
        <begin position="18"/>
        <end position="197"/>
    </location>
</feature>